<dbReference type="Proteomes" id="UP000198850">
    <property type="component" value="Unassembled WGS sequence"/>
</dbReference>
<protein>
    <submittedName>
        <fullName evidence="2">Uncharacterized conserved protein PhnB, glyoxalase superfamily</fullName>
    </submittedName>
</protein>
<dbReference type="InterPro" id="IPR029068">
    <property type="entry name" value="Glyas_Bleomycin-R_OHBP_Dase"/>
</dbReference>
<dbReference type="EMBL" id="FNRA01000003">
    <property type="protein sequence ID" value="SEA38955.1"/>
    <property type="molecule type" value="Genomic_DNA"/>
</dbReference>
<accession>A0A1H4ASP8</accession>
<dbReference type="Gene3D" id="3.30.720.110">
    <property type="match status" value="1"/>
</dbReference>
<feature type="domain" description="Glyoxalase/fosfomycin resistance/dioxygenase" evidence="1">
    <location>
        <begin position="22"/>
        <end position="120"/>
    </location>
</feature>
<dbReference type="Gene3D" id="3.30.720.120">
    <property type="match status" value="1"/>
</dbReference>
<dbReference type="SUPFAM" id="SSF54593">
    <property type="entry name" value="Glyoxalase/Bleomycin resistance protein/Dihydroxybiphenyl dioxygenase"/>
    <property type="match status" value="1"/>
</dbReference>
<dbReference type="PANTHER" id="PTHR34109:SF1">
    <property type="entry name" value="VOC DOMAIN-CONTAINING PROTEIN"/>
    <property type="match status" value="1"/>
</dbReference>
<reference evidence="2 3" key="1">
    <citation type="submission" date="2016-10" db="EMBL/GenBank/DDBJ databases">
        <authorList>
            <person name="de Groot N.N."/>
        </authorList>
    </citation>
    <scope>NUCLEOTIDE SEQUENCE [LARGE SCALE GENOMIC DNA]</scope>
    <source>
        <strain evidence="2 3">DSM 19033</strain>
    </source>
</reference>
<gene>
    <name evidence="2" type="ORF">SAMN05443550_10382</name>
</gene>
<evidence type="ECO:0000313" key="2">
    <source>
        <dbReference type="EMBL" id="SEA38955.1"/>
    </source>
</evidence>
<dbReference type="InterPro" id="IPR004360">
    <property type="entry name" value="Glyas_Fos-R_dOase_dom"/>
</dbReference>
<dbReference type="OrthoDB" id="9795306at2"/>
<name>A0A1H4ASP8_9SPHI</name>
<organism evidence="2 3">
    <name type="scientific">Pedobacter hartonius</name>
    <dbReference type="NCBI Taxonomy" id="425514"/>
    <lineage>
        <taxon>Bacteria</taxon>
        <taxon>Pseudomonadati</taxon>
        <taxon>Bacteroidota</taxon>
        <taxon>Sphingobacteriia</taxon>
        <taxon>Sphingobacteriales</taxon>
        <taxon>Sphingobacteriaceae</taxon>
        <taxon>Pedobacter</taxon>
    </lineage>
</organism>
<dbReference type="Pfam" id="PF00903">
    <property type="entry name" value="Glyoxalase"/>
    <property type="match status" value="1"/>
</dbReference>
<dbReference type="AlphaFoldDB" id="A0A1H4ASP8"/>
<sequence>MENYKDQQTILPYMMLVNAAEFIEFAETVFNAQVLLLNMAEDNRTVLNAEIKIGHTVMLLSEAKDKYGKACGNFFIYVGDADETFNRAIFHGASIVTEVADRDYGRSGGVEDPFGNTWWLTTA</sequence>
<evidence type="ECO:0000259" key="1">
    <source>
        <dbReference type="Pfam" id="PF00903"/>
    </source>
</evidence>
<dbReference type="PANTHER" id="PTHR34109">
    <property type="entry name" value="BNAUNNG04460D PROTEIN-RELATED"/>
    <property type="match status" value="1"/>
</dbReference>
<keyword evidence="3" id="KW-1185">Reference proteome</keyword>
<evidence type="ECO:0000313" key="3">
    <source>
        <dbReference type="Proteomes" id="UP000198850"/>
    </source>
</evidence>
<dbReference type="STRING" id="425514.SAMN05443550_10382"/>
<dbReference type="RefSeq" id="WP_090555748.1">
    <property type="nucleotide sequence ID" value="NZ_FNRA01000003.1"/>
</dbReference>
<proteinExistence type="predicted"/>